<feature type="non-terminal residue" evidence="2">
    <location>
        <position position="1"/>
    </location>
</feature>
<evidence type="ECO:0000313" key="2">
    <source>
        <dbReference type="EMBL" id="KYQ58186.1"/>
    </source>
</evidence>
<sequence length="132" mass="15059">KTPRLTKRSSTQIHHYGKATPPRKALNYNHDDNQWDDDDGRARSEENDSSTSLESDSSRAIGYGITKRKRERGGKWRRRGGRRSRKREGSAGYYVNCLGTLIRNVPKFCKLMLGNAQPNIAYSITAITVFNR</sequence>
<feature type="region of interest" description="Disordered" evidence="1">
    <location>
        <begin position="1"/>
        <end position="89"/>
    </location>
</feature>
<reference evidence="2 3" key="1">
    <citation type="submission" date="2015-09" db="EMBL/GenBank/DDBJ databases">
        <title>Trachymyrmex zeteki WGS genome.</title>
        <authorList>
            <person name="Nygaard S."/>
            <person name="Hu H."/>
            <person name="Boomsma J."/>
            <person name="Zhang G."/>
        </authorList>
    </citation>
    <scope>NUCLEOTIDE SEQUENCE [LARGE SCALE GENOMIC DNA]</scope>
    <source>
        <strain evidence="2">Tzet28-1</strain>
        <tissue evidence="2">Whole body</tissue>
    </source>
</reference>
<dbReference type="AlphaFoldDB" id="A0A151XCS5"/>
<accession>A0A151XCS5</accession>
<dbReference type="EMBL" id="KQ982294">
    <property type="protein sequence ID" value="KYQ58186.1"/>
    <property type="molecule type" value="Genomic_DNA"/>
</dbReference>
<keyword evidence="3" id="KW-1185">Reference proteome</keyword>
<proteinExistence type="predicted"/>
<dbReference type="Proteomes" id="UP000075809">
    <property type="component" value="Unassembled WGS sequence"/>
</dbReference>
<evidence type="ECO:0000313" key="3">
    <source>
        <dbReference type="Proteomes" id="UP000075809"/>
    </source>
</evidence>
<gene>
    <name evidence="2" type="ORF">ALC60_02605</name>
</gene>
<feature type="compositionally biased region" description="Basic residues" evidence="1">
    <location>
        <begin position="66"/>
        <end position="86"/>
    </location>
</feature>
<protein>
    <submittedName>
        <fullName evidence="2">Uncharacterized protein</fullName>
    </submittedName>
</protein>
<organism evidence="2 3">
    <name type="scientific">Mycetomoellerius zeteki</name>
    <dbReference type="NCBI Taxonomy" id="64791"/>
    <lineage>
        <taxon>Eukaryota</taxon>
        <taxon>Metazoa</taxon>
        <taxon>Ecdysozoa</taxon>
        <taxon>Arthropoda</taxon>
        <taxon>Hexapoda</taxon>
        <taxon>Insecta</taxon>
        <taxon>Pterygota</taxon>
        <taxon>Neoptera</taxon>
        <taxon>Endopterygota</taxon>
        <taxon>Hymenoptera</taxon>
        <taxon>Apocrita</taxon>
        <taxon>Aculeata</taxon>
        <taxon>Formicoidea</taxon>
        <taxon>Formicidae</taxon>
        <taxon>Myrmicinae</taxon>
        <taxon>Mycetomoellerius</taxon>
    </lineage>
</organism>
<name>A0A151XCS5_9HYME</name>
<evidence type="ECO:0000256" key="1">
    <source>
        <dbReference type="SAM" id="MobiDB-lite"/>
    </source>
</evidence>